<accession>A0A158M3M1</accession>
<name>A0A158M3M1_9BORD</name>
<feature type="domain" description="ATP-dependent helicase C-terminal" evidence="2">
    <location>
        <begin position="190"/>
        <end position="327"/>
    </location>
</feature>
<dbReference type="PATRIC" id="fig|1331206.3.peg.2293"/>
<evidence type="ECO:0000313" key="4">
    <source>
        <dbReference type="Proteomes" id="UP000026682"/>
    </source>
</evidence>
<reference evidence="3 4" key="1">
    <citation type="submission" date="2014-03" db="EMBL/GenBank/DDBJ databases">
        <title>Genome sequence of Bordetella holmseii.</title>
        <authorList>
            <person name="Harvill E."/>
            <person name="Goodfield L.L."/>
            <person name="Ivanov Y."/>
            <person name="Meyer J.A."/>
            <person name="Newth C."/>
            <person name="Cassiday P."/>
            <person name="Tondella M.L."/>
            <person name="Liao P."/>
            <person name="Zimmerman J."/>
            <person name="Meert K."/>
            <person name="Wessel D."/>
            <person name="Berger J."/>
            <person name="Dean J.M."/>
            <person name="Holubkov R."/>
            <person name="Burr J."/>
            <person name="Liu T."/>
            <person name="Brinkac L.M."/>
            <person name="Sanka R."/>
            <person name="Kim M."/>
            <person name="Losada L."/>
        </authorList>
    </citation>
    <scope>NUCLEOTIDE SEQUENCE [LARGE SCALE GENOMIC DNA]</scope>
    <source>
        <strain evidence="3 4">CDC-H585-BH</strain>
    </source>
</reference>
<dbReference type="Gene3D" id="3.40.50.300">
    <property type="entry name" value="P-loop containing nucleotide triphosphate hydrolases"/>
    <property type="match status" value="1"/>
</dbReference>
<dbReference type="PANTHER" id="PTHR11472:SF34">
    <property type="entry name" value="REGULATOR OF TELOMERE ELONGATION HELICASE 1"/>
    <property type="match status" value="1"/>
</dbReference>
<dbReference type="GO" id="GO:0003678">
    <property type="term" value="F:DNA helicase activity"/>
    <property type="evidence" value="ECO:0007669"/>
    <property type="project" value="TreeGrafter"/>
</dbReference>
<keyword evidence="3" id="KW-0378">Hydrolase</keyword>
<dbReference type="SUPFAM" id="SSF52540">
    <property type="entry name" value="P-loop containing nucleoside triphosphate hydrolases"/>
    <property type="match status" value="1"/>
</dbReference>
<dbReference type="InterPro" id="IPR006555">
    <property type="entry name" value="ATP-dep_Helicase_C"/>
</dbReference>
<dbReference type="InterPro" id="IPR027417">
    <property type="entry name" value="P-loop_NTPase"/>
</dbReference>
<dbReference type="GO" id="GO:0003676">
    <property type="term" value="F:nucleic acid binding"/>
    <property type="evidence" value="ECO:0007669"/>
    <property type="project" value="InterPro"/>
</dbReference>
<dbReference type="GO" id="GO:0005524">
    <property type="term" value="F:ATP binding"/>
    <property type="evidence" value="ECO:0007669"/>
    <property type="project" value="InterPro"/>
</dbReference>
<dbReference type="EMBL" id="JFZZ01000081">
    <property type="protein sequence ID" value="KAK90102.1"/>
    <property type="molecule type" value="Genomic_DNA"/>
</dbReference>
<dbReference type="GO" id="GO:0016818">
    <property type="term" value="F:hydrolase activity, acting on acid anhydrides, in phosphorus-containing anhydrides"/>
    <property type="evidence" value="ECO:0007669"/>
    <property type="project" value="InterPro"/>
</dbReference>
<dbReference type="Proteomes" id="UP000026682">
    <property type="component" value="Unassembled WGS sequence"/>
</dbReference>
<proteinExistence type="inferred from homology"/>
<comment type="caution">
    <text evidence="3">The sequence shown here is derived from an EMBL/GenBank/DDBJ whole genome shotgun (WGS) entry which is preliminary data.</text>
</comment>
<dbReference type="SMART" id="SM00491">
    <property type="entry name" value="HELICc2"/>
    <property type="match status" value="1"/>
</dbReference>
<dbReference type="InterPro" id="IPR045028">
    <property type="entry name" value="DinG/Rad3-like"/>
</dbReference>
<dbReference type="GO" id="GO:0006139">
    <property type="term" value="P:nucleobase-containing compound metabolic process"/>
    <property type="evidence" value="ECO:0007669"/>
    <property type="project" value="InterPro"/>
</dbReference>
<dbReference type="Pfam" id="PF13307">
    <property type="entry name" value="Helicase_C_2"/>
    <property type="match status" value="1"/>
</dbReference>
<keyword evidence="3" id="KW-0067">ATP-binding</keyword>
<keyword evidence="3" id="KW-0547">Nucleotide-binding</keyword>
<gene>
    <name evidence="3" type="ORF">L497_1150</name>
</gene>
<sequence length="341" mass="37947">MKRSWRSLTRKSDAEYEVHDEVPAGVLAALQKLVQAVGDHQAQTAQALPADDALLAFYFEALRFTRLAEQFGDHSLIDLQRHGEDAELGLRNVVPANFLAARHAGAHCTVMFSGTIGPQRFYRDMLGLPAATSWLEVAGPFRAEQLAVTVAGHVSTRFRDRPRSVEPIGAIIARQYAEQPGNYLAFLSSFDYARQVEEWLARHHPGLPVWRQTPGMGEGEREAFLARFVEGGQGVGFAVLGGAFSEGVDLPGERLVGAFIATLGLPQLNPLNEAMKQVMERRFGAEHAYDYTYLYPGLRKVVQAAGRVIRGEDDQGSVHLIDDRYRWPRVRALLPQWWALT</sequence>
<evidence type="ECO:0000256" key="1">
    <source>
        <dbReference type="ARBA" id="ARBA00038058"/>
    </source>
</evidence>
<comment type="similarity">
    <text evidence="1">Belongs to the helicase family. DinG subfamily.</text>
</comment>
<dbReference type="PANTHER" id="PTHR11472">
    <property type="entry name" value="DNA REPAIR DEAD HELICASE RAD3/XP-D SUBFAMILY MEMBER"/>
    <property type="match status" value="1"/>
</dbReference>
<protein>
    <submittedName>
        <fullName evidence="3">Helicase C-terminal domain protein</fullName>
    </submittedName>
</protein>
<organism evidence="3 4">
    <name type="scientific">Bordetella holmesii CDC-H585-BH</name>
    <dbReference type="NCBI Taxonomy" id="1331206"/>
    <lineage>
        <taxon>Bacteria</taxon>
        <taxon>Pseudomonadati</taxon>
        <taxon>Pseudomonadota</taxon>
        <taxon>Betaproteobacteria</taxon>
        <taxon>Burkholderiales</taxon>
        <taxon>Alcaligenaceae</taxon>
        <taxon>Bordetella</taxon>
    </lineage>
</organism>
<evidence type="ECO:0000259" key="2">
    <source>
        <dbReference type="SMART" id="SM00491"/>
    </source>
</evidence>
<evidence type="ECO:0000313" key="3">
    <source>
        <dbReference type="EMBL" id="KAK90102.1"/>
    </source>
</evidence>
<keyword evidence="3" id="KW-0347">Helicase</keyword>
<dbReference type="AlphaFoldDB" id="A0A158M3M1"/>